<dbReference type="GO" id="GO:0043175">
    <property type="term" value="F:RNA polymerase core enzyme binding"/>
    <property type="evidence" value="ECO:0007669"/>
    <property type="project" value="UniProtKB-UniRule"/>
</dbReference>
<sequence>MLISSQNKIAHPAVAAERQKKIEAMKERLKMKKELEMKGHSFVEFLSINQHITEDQLSSMLQLLFVQQYDDVIEERTISSFCGYPLCPADLIEVPKKKYHIYQKTSTVYNIEERKKFCSNKCFLYSKHLRKQISAEPLLERSKNATKFSFLKDHSKFNISDGLGDVILQPPGRSLANEIKKLNSAHDDDVDDDDDDLDDDDDVRNDNNFNRDDYDGFNYDDDDNEENNKKIPPKPNVVQKRKIEARQTVILQADWELPPMASSKTSEAGEATTISSSSSSAAASSSASSIATTTSASVTTTNECDEHLLKKVHNYMLEWRSESTYLFNEEMETDDADEVSTNKSDGQVLVLPATDHKDIMLIRRGVVLEKLEPVLKKYSEILKVNLSQVMTSVRSLVLTFNFSSTNIIMKPLEWMVAGLILLHVVSKKDEGLRRKLNQTNMHNTFMKKFNITVRQFDEIATEILSKPSEYQ</sequence>
<evidence type="ECO:0000256" key="12">
    <source>
        <dbReference type="RuleBase" id="RU367080"/>
    </source>
</evidence>
<dbReference type="OMA" id="KDECITR"/>
<reference evidence="17" key="1">
    <citation type="submission" date="2012-12" db="EMBL/GenBank/DDBJ databases">
        <authorList>
            <person name="Hellsten U."/>
            <person name="Grimwood J."/>
            <person name="Chapman J.A."/>
            <person name="Shapiro H."/>
            <person name="Aerts A."/>
            <person name="Otillar R.P."/>
            <person name="Terry A.Y."/>
            <person name="Boore J.L."/>
            <person name="Simakov O."/>
            <person name="Marletaz F."/>
            <person name="Cho S.-J."/>
            <person name="Edsinger-Gonzales E."/>
            <person name="Havlak P."/>
            <person name="Kuo D.-H."/>
            <person name="Larsson T."/>
            <person name="Lv J."/>
            <person name="Arendt D."/>
            <person name="Savage R."/>
            <person name="Osoegawa K."/>
            <person name="de Jong P."/>
            <person name="Lindberg D.R."/>
            <person name="Seaver E.C."/>
            <person name="Weisblat D.A."/>
            <person name="Putnam N.H."/>
            <person name="Grigoriev I.V."/>
            <person name="Rokhsar D.S."/>
        </authorList>
    </citation>
    <scope>NUCLEOTIDE SEQUENCE</scope>
</reference>
<dbReference type="InterPro" id="IPR039693">
    <property type="entry name" value="Rtr1/RPAP2"/>
</dbReference>
<comment type="subcellular location">
    <subcellularLocation>
        <location evidence="1 12">Nucleus</location>
    </subcellularLocation>
</comment>
<dbReference type="InterPro" id="IPR038534">
    <property type="entry name" value="Rtr1/RPAP2_sf"/>
</dbReference>
<dbReference type="GO" id="GO:0005737">
    <property type="term" value="C:cytoplasm"/>
    <property type="evidence" value="ECO:0000318"/>
    <property type="project" value="GO_Central"/>
</dbReference>
<keyword evidence="7 12" id="KW-0904">Protein phosphatase</keyword>
<dbReference type="EMBL" id="AMQM01003160">
    <property type="status" value="NOT_ANNOTATED_CDS"/>
    <property type="molecule type" value="Genomic_DNA"/>
</dbReference>
<keyword evidence="17" id="KW-1185">Reference proteome</keyword>
<dbReference type="PROSITE" id="PS51479">
    <property type="entry name" value="ZF_RTR1"/>
    <property type="match status" value="1"/>
</dbReference>
<evidence type="ECO:0000313" key="17">
    <source>
        <dbReference type="Proteomes" id="UP000015101"/>
    </source>
</evidence>
<name>T1FS81_HELRO</name>
<proteinExistence type="inferred from homology"/>
<dbReference type="OrthoDB" id="2590500at2759"/>
<evidence type="ECO:0000256" key="7">
    <source>
        <dbReference type="ARBA" id="ARBA00022912"/>
    </source>
</evidence>
<dbReference type="EMBL" id="KB096023">
    <property type="protein sequence ID" value="ESO09084.1"/>
    <property type="molecule type" value="Genomic_DNA"/>
</dbReference>
<dbReference type="CTD" id="20211678"/>
<dbReference type="GO" id="GO:0008420">
    <property type="term" value="F:RNA polymerase II CTD heptapeptide repeat phosphatase activity"/>
    <property type="evidence" value="ECO:0000318"/>
    <property type="project" value="GO_Central"/>
</dbReference>
<keyword evidence="6 12" id="KW-0862">Zinc</keyword>
<feature type="region of interest" description="Disordered" evidence="13">
    <location>
        <begin position="260"/>
        <end position="301"/>
    </location>
</feature>
<reference evidence="16" key="3">
    <citation type="submission" date="2015-06" db="UniProtKB">
        <authorList>
            <consortium name="EnsemblMetazoa"/>
        </authorList>
    </citation>
    <scope>IDENTIFICATION</scope>
</reference>
<keyword evidence="4 12" id="KW-0863">Zinc-finger</keyword>
<comment type="function">
    <text evidence="12">Putative RNA polymerase II subunit B1 C-terminal domain (CTD) phosphatase involved in RNA polymerase II transcription regulation.</text>
</comment>
<evidence type="ECO:0000313" key="15">
    <source>
        <dbReference type="EMBL" id="ESO09084.1"/>
    </source>
</evidence>
<keyword evidence="5 12" id="KW-0378">Hydrolase</keyword>
<evidence type="ECO:0000256" key="8">
    <source>
        <dbReference type="ARBA" id="ARBA00023242"/>
    </source>
</evidence>
<evidence type="ECO:0000256" key="5">
    <source>
        <dbReference type="ARBA" id="ARBA00022801"/>
    </source>
</evidence>
<dbReference type="Pfam" id="PF04181">
    <property type="entry name" value="RPAP2_Rtr1"/>
    <property type="match status" value="1"/>
</dbReference>
<feature type="region of interest" description="Disordered" evidence="13">
    <location>
        <begin position="185"/>
        <end position="238"/>
    </location>
</feature>
<protein>
    <recommendedName>
        <fullName evidence="12">RNA polymerase II subunit B1 CTD phosphatase RPAP2 homolog</fullName>
        <ecNumber evidence="12">3.1.3.16</ecNumber>
    </recommendedName>
</protein>
<dbReference type="STRING" id="6412.T1FS81"/>
<dbReference type="InParanoid" id="T1FS81"/>
<gene>
    <name evidence="16" type="primary">20211678</name>
    <name evidence="15" type="ORF">HELRODRAFT_190714</name>
</gene>
<dbReference type="InterPro" id="IPR007308">
    <property type="entry name" value="Rtr1/RPAP2_dom"/>
</dbReference>
<feature type="domain" description="RTR1-type" evidence="14">
    <location>
        <begin position="59"/>
        <end position="142"/>
    </location>
</feature>
<keyword evidence="8 12" id="KW-0539">Nucleus</keyword>
<dbReference type="eggNOG" id="KOG4780">
    <property type="taxonomic scope" value="Eukaryota"/>
</dbReference>
<accession>T1FS81</accession>
<evidence type="ECO:0000256" key="4">
    <source>
        <dbReference type="ARBA" id="ARBA00022771"/>
    </source>
</evidence>
<comment type="catalytic activity">
    <reaction evidence="10 12">
        <text>O-phospho-L-threonyl-[protein] + H2O = L-threonyl-[protein] + phosphate</text>
        <dbReference type="Rhea" id="RHEA:47004"/>
        <dbReference type="Rhea" id="RHEA-COMP:11060"/>
        <dbReference type="Rhea" id="RHEA-COMP:11605"/>
        <dbReference type="ChEBI" id="CHEBI:15377"/>
        <dbReference type="ChEBI" id="CHEBI:30013"/>
        <dbReference type="ChEBI" id="CHEBI:43474"/>
        <dbReference type="ChEBI" id="CHEBI:61977"/>
        <dbReference type="EC" id="3.1.3.16"/>
    </reaction>
</comment>
<reference evidence="15 17" key="2">
    <citation type="journal article" date="2013" name="Nature">
        <title>Insights into bilaterian evolution from three spiralian genomes.</title>
        <authorList>
            <person name="Simakov O."/>
            <person name="Marletaz F."/>
            <person name="Cho S.J."/>
            <person name="Edsinger-Gonzales E."/>
            <person name="Havlak P."/>
            <person name="Hellsten U."/>
            <person name="Kuo D.H."/>
            <person name="Larsson T."/>
            <person name="Lv J."/>
            <person name="Arendt D."/>
            <person name="Savage R."/>
            <person name="Osoegawa K."/>
            <person name="de Jong P."/>
            <person name="Grimwood J."/>
            <person name="Chapman J.A."/>
            <person name="Shapiro H."/>
            <person name="Aerts A."/>
            <person name="Otillar R.P."/>
            <person name="Terry A.Y."/>
            <person name="Boore J.L."/>
            <person name="Grigoriev I.V."/>
            <person name="Lindberg D.R."/>
            <person name="Seaver E.C."/>
            <person name="Weisblat D.A."/>
            <person name="Putnam N.H."/>
            <person name="Rokhsar D.S."/>
        </authorList>
    </citation>
    <scope>NUCLEOTIDE SEQUENCE</scope>
</reference>
<dbReference type="EC" id="3.1.3.16" evidence="12"/>
<evidence type="ECO:0000259" key="14">
    <source>
        <dbReference type="PROSITE" id="PS51479"/>
    </source>
</evidence>
<evidence type="ECO:0000256" key="3">
    <source>
        <dbReference type="ARBA" id="ARBA00022723"/>
    </source>
</evidence>
<evidence type="ECO:0000313" key="16">
    <source>
        <dbReference type="EnsemblMetazoa" id="HelroP190714"/>
    </source>
</evidence>
<evidence type="ECO:0000256" key="1">
    <source>
        <dbReference type="ARBA" id="ARBA00004123"/>
    </source>
</evidence>
<feature type="compositionally biased region" description="Low complexity" evidence="13">
    <location>
        <begin position="265"/>
        <end position="301"/>
    </location>
</feature>
<dbReference type="FunFam" id="1.25.40.820:FF:000012">
    <property type="entry name" value="Uncharacterized protein"/>
    <property type="match status" value="1"/>
</dbReference>
<dbReference type="HOGENOM" id="CLU_019258_1_0_1"/>
<organism evidence="16 17">
    <name type="scientific">Helobdella robusta</name>
    <name type="common">Californian leech</name>
    <dbReference type="NCBI Taxonomy" id="6412"/>
    <lineage>
        <taxon>Eukaryota</taxon>
        <taxon>Metazoa</taxon>
        <taxon>Spiralia</taxon>
        <taxon>Lophotrochozoa</taxon>
        <taxon>Annelida</taxon>
        <taxon>Clitellata</taxon>
        <taxon>Hirudinea</taxon>
        <taxon>Rhynchobdellida</taxon>
        <taxon>Glossiphoniidae</taxon>
        <taxon>Helobdella</taxon>
    </lineage>
</organism>
<dbReference type="GeneID" id="20211678"/>
<evidence type="ECO:0000256" key="13">
    <source>
        <dbReference type="SAM" id="MobiDB-lite"/>
    </source>
</evidence>
<dbReference type="GO" id="GO:0005634">
    <property type="term" value="C:nucleus"/>
    <property type="evidence" value="ECO:0000318"/>
    <property type="project" value="GO_Central"/>
</dbReference>
<dbReference type="AlphaFoldDB" id="T1FS81"/>
<evidence type="ECO:0000256" key="9">
    <source>
        <dbReference type="ARBA" id="ARBA00047761"/>
    </source>
</evidence>
<dbReference type="GO" id="GO:0008270">
    <property type="term" value="F:zinc ion binding"/>
    <property type="evidence" value="ECO:0007669"/>
    <property type="project" value="UniProtKB-KW"/>
</dbReference>
<evidence type="ECO:0000256" key="11">
    <source>
        <dbReference type="PROSITE-ProRule" id="PRU00812"/>
    </source>
</evidence>
<dbReference type="Proteomes" id="UP000015101">
    <property type="component" value="Unassembled WGS sequence"/>
</dbReference>
<evidence type="ECO:0000256" key="10">
    <source>
        <dbReference type="ARBA" id="ARBA00048336"/>
    </source>
</evidence>
<dbReference type="EnsemblMetazoa" id="HelroT190714">
    <property type="protein sequence ID" value="HelroP190714"/>
    <property type="gene ID" value="HelroG190714"/>
</dbReference>
<dbReference type="Gene3D" id="1.25.40.820">
    <property type="match status" value="1"/>
</dbReference>
<evidence type="ECO:0000256" key="2">
    <source>
        <dbReference type="ARBA" id="ARBA00005676"/>
    </source>
</evidence>
<dbReference type="RefSeq" id="XP_009013106.1">
    <property type="nucleotide sequence ID" value="XM_009014858.1"/>
</dbReference>
<comment type="similarity">
    <text evidence="2 11 12">Belongs to the RPAP2 family.</text>
</comment>
<dbReference type="PANTHER" id="PTHR14732:SF0">
    <property type="entry name" value="RNA POLYMERASE II SUBUNIT B1 CTD PHOSPHATASE RPAP2-RELATED"/>
    <property type="match status" value="1"/>
</dbReference>
<evidence type="ECO:0000256" key="6">
    <source>
        <dbReference type="ARBA" id="ARBA00022833"/>
    </source>
</evidence>
<keyword evidence="3 12" id="KW-0479">Metal-binding</keyword>
<feature type="compositionally biased region" description="Acidic residues" evidence="13">
    <location>
        <begin position="188"/>
        <end position="203"/>
    </location>
</feature>
<dbReference type="PANTHER" id="PTHR14732">
    <property type="entry name" value="RNA POLYMERASE II SUBUNIT B1 CTD PHOSPHATASE RPAP2-RELATED"/>
    <property type="match status" value="1"/>
</dbReference>
<dbReference type="KEGG" id="hro:HELRODRAFT_190714"/>
<comment type="catalytic activity">
    <reaction evidence="9 12">
        <text>O-phospho-L-seryl-[protein] + H2O = L-seryl-[protein] + phosphate</text>
        <dbReference type="Rhea" id="RHEA:20629"/>
        <dbReference type="Rhea" id="RHEA-COMP:9863"/>
        <dbReference type="Rhea" id="RHEA-COMP:11604"/>
        <dbReference type="ChEBI" id="CHEBI:15377"/>
        <dbReference type="ChEBI" id="CHEBI:29999"/>
        <dbReference type="ChEBI" id="CHEBI:43474"/>
        <dbReference type="ChEBI" id="CHEBI:83421"/>
        <dbReference type="EC" id="3.1.3.16"/>
    </reaction>
</comment>